<dbReference type="GeneID" id="9059822"/>
<feature type="region of interest" description="Disordered" evidence="7">
    <location>
        <begin position="82"/>
        <end position="102"/>
    </location>
</feature>
<sequence>MGGSLQSQFCIRLRLTSIRVNSSAQEYRKDYTTLAVDGVAVIEIEIDAQLRAPIYMYYELSNFYQNHRLFIDSRSDEQLADSFRSVQSDSGGGPTGRLRTSSEEWSEWEDAAEVTAWQPDLKYKFKNLIPDEPAVAVEGDVTRDANRNDEVFDMWLTYIFPPQICVPSMVVRTGRYEPIFVMSRLDGRGNPIAACDHYNGGGGGSRCRFTKVPFGVYGSDAEFPCTAAQGYTRLPNPAGWGVENGHFVAWMRPAGTPTFRKVYGRIDEELQEGDVIRVTVFDYYPVKSFGGRKSIVVASASWSGGLNGHISPAYLGAGGILLAFVIVFGMAHLLLPRKFFDTDYRDWED</sequence>
<reference evidence="9 10" key="1">
    <citation type="submission" date="2008-07" db="EMBL/GenBank/DDBJ databases">
        <authorList>
            <person name="El-Sayed N."/>
            <person name="Caler E."/>
            <person name="Inman J."/>
            <person name="Amedeo P."/>
            <person name="Hass B."/>
            <person name="Wortman J."/>
        </authorList>
    </citation>
    <scope>NUCLEOTIDE SEQUENCE [LARGE SCALE GENOMIC DNA]</scope>
    <source>
        <strain evidence="10">ATCC 50983 / TXsc</strain>
    </source>
</reference>
<protein>
    <submittedName>
        <fullName evidence="9">Uncharacterized protein</fullName>
    </submittedName>
</protein>
<keyword evidence="4 8" id="KW-1133">Transmembrane helix</keyword>
<organism evidence="10">
    <name type="scientific">Perkinsus marinus (strain ATCC 50983 / TXsc)</name>
    <dbReference type="NCBI Taxonomy" id="423536"/>
    <lineage>
        <taxon>Eukaryota</taxon>
        <taxon>Sar</taxon>
        <taxon>Alveolata</taxon>
        <taxon>Perkinsozoa</taxon>
        <taxon>Perkinsea</taxon>
        <taxon>Perkinsida</taxon>
        <taxon>Perkinsidae</taxon>
        <taxon>Perkinsus</taxon>
    </lineage>
</organism>
<evidence type="ECO:0000313" key="9">
    <source>
        <dbReference type="EMBL" id="EER14030.1"/>
    </source>
</evidence>
<accession>C5KNB6</accession>
<dbReference type="InParanoid" id="C5KNB6"/>
<dbReference type="Proteomes" id="UP000007800">
    <property type="component" value="Unassembled WGS sequence"/>
</dbReference>
<dbReference type="PANTHER" id="PTHR10926:SF0">
    <property type="entry name" value="CDC50, ISOFORM A"/>
    <property type="match status" value="1"/>
</dbReference>
<name>C5KNB6_PERM5</name>
<evidence type="ECO:0000256" key="4">
    <source>
        <dbReference type="ARBA" id="ARBA00022989"/>
    </source>
</evidence>
<dbReference type="GO" id="GO:0005794">
    <property type="term" value="C:Golgi apparatus"/>
    <property type="evidence" value="ECO:0007669"/>
    <property type="project" value="TreeGrafter"/>
</dbReference>
<feature type="transmembrane region" description="Helical" evidence="8">
    <location>
        <begin position="313"/>
        <end position="335"/>
    </location>
</feature>
<comment type="similarity">
    <text evidence="2 6">Belongs to the CDC50/LEM3 family.</text>
</comment>
<evidence type="ECO:0000256" key="6">
    <source>
        <dbReference type="PIRNR" id="PIRNR015840"/>
    </source>
</evidence>
<dbReference type="Pfam" id="PF03381">
    <property type="entry name" value="CDC50"/>
    <property type="match status" value="2"/>
</dbReference>
<dbReference type="PIRSF" id="PIRSF015840">
    <property type="entry name" value="DUF284_TM_euk"/>
    <property type="match status" value="1"/>
</dbReference>
<evidence type="ECO:0000313" key="10">
    <source>
        <dbReference type="Proteomes" id="UP000007800"/>
    </source>
</evidence>
<evidence type="ECO:0000256" key="7">
    <source>
        <dbReference type="SAM" id="MobiDB-lite"/>
    </source>
</evidence>
<evidence type="ECO:0000256" key="5">
    <source>
        <dbReference type="ARBA" id="ARBA00023136"/>
    </source>
</evidence>
<dbReference type="EMBL" id="GG674592">
    <property type="protein sequence ID" value="EER14030.1"/>
    <property type="molecule type" value="Genomic_DNA"/>
</dbReference>
<dbReference type="PANTHER" id="PTHR10926">
    <property type="entry name" value="CELL CYCLE CONTROL PROTEIN 50"/>
    <property type="match status" value="1"/>
</dbReference>
<dbReference type="GO" id="GO:0005886">
    <property type="term" value="C:plasma membrane"/>
    <property type="evidence" value="ECO:0007669"/>
    <property type="project" value="TreeGrafter"/>
</dbReference>
<keyword evidence="5 6" id="KW-0472">Membrane</keyword>
<keyword evidence="10" id="KW-1185">Reference proteome</keyword>
<evidence type="ECO:0000256" key="3">
    <source>
        <dbReference type="ARBA" id="ARBA00022692"/>
    </source>
</evidence>
<dbReference type="FunCoup" id="C5KNB6">
    <property type="interactions" value="103"/>
</dbReference>
<dbReference type="RefSeq" id="XP_002782235.1">
    <property type="nucleotide sequence ID" value="XM_002782189.1"/>
</dbReference>
<dbReference type="InterPro" id="IPR005045">
    <property type="entry name" value="CDC50/LEM3_fam"/>
</dbReference>
<proteinExistence type="inferred from homology"/>
<evidence type="ECO:0000256" key="1">
    <source>
        <dbReference type="ARBA" id="ARBA00004141"/>
    </source>
</evidence>
<gene>
    <name evidence="9" type="ORF">Pmar_PMAR017232</name>
</gene>
<evidence type="ECO:0000256" key="2">
    <source>
        <dbReference type="ARBA" id="ARBA00009457"/>
    </source>
</evidence>
<dbReference type="GO" id="GO:0005783">
    <property type="term" value="C:endoplasmic reticulum"/>
    <property type="evidence" value="ECO:0007669"/>
    <property type="project" value="TreeGrafter"/>
</dbReference>
<dbReference type="OrthoDB" id="340608at2759"/>
<evidence type="ECO:0000256" key="8">
    <source>
        <dbReference type="SAM" id="Phobius"/>
    </source>
</evidence>
<dbReference type="AlphaFoldDB" id="C5KNB6"/>
<dbReference type="OMA" id="WSEWEDA"/>
<keyword evidence="3 8" id="KW-0812">Transmembrane</keyword>
<comment type="subcellular location">
    <subcellularLocation>
        <location evidence="1">Membrane</location>
        <topology evidence="1">Multi-pass membrane protein</topology>
    </subcellularLocation>
</comment>